<accession>A0A974HK80</accession>
<dbReference type="CTD" id="495965"/>
<dbReference type="Proteomes" id="UP000694892">
    <property type="component" value="Chromosome 5L"/>
</dbReference>
<organism evidence="5 7">
    <name type="scientific">Xenopus laevis</name>
    <name type="common">African clawed frog</name>
    <dbReference type="NCBI Taxonomy" id="8355"/>
    <lineage>
        <taxon>Eukaryota</taxon>
        <taxon>Metazoa</taxon>
        <taxon>Chordata</taxon>
        <taxon>Craniata</taxon>
        <taxon>Vertebrata</taxon>
        <taxon>Euteleostomi</taxon>
        <taxon>Amphibia</taxon>
        <taxon>Batrachia</taxon>
        <taxon>Anura</taxon>
        <taxon>Pipoidea</taxon>
        <taxon>Pipidae</taxon>
        <taxon>Xenopodinae</taxon>
        <taxon>Xenopus</taxon>
        <taxon>Xenopus</taxon>
    </lineage>
</organism>
<feature type="region of interest" description="Disordered" evidence="4">
    <location>
        <begin position="276"/>
        <end position="308"/>
    </location>
</feature>
<name>A0A974HK80_XENLA</name>
<dbReference type="OrthoDB" id="2161379at2759"/>
<dbReference type="Pfam" id="PF00400">
    <property type="entry name" value="WD40"/>
    <property type="match status" value="3"/>
</dbReference>
<keyword evidence="6" id="KW-1185">Reference proteome</keyword>
<dbReference type="PANTHER" id="PTHR44666:SF1">
    <property type="entry name" value="WD REPEAT-CONTAINING PROTEIN 53"/>
    <property type="match status" value="1"/>
</dbReference>
<dbReference type="EMBL" id="CM004474">
    <property type="protein sequence ID" value="OCT81124.1"/>
    <property type="molecule type" value="Genomic_DNA"/>
</dbReference>
<evidence type="ECO:0000313" key="5">
    <source>
        <dbReference type="EMBL" id="OCT81124.1"/>
    </source>
</evidence>
<feature type="repeat" description="WD" evidence="3">
    <location>
        <begin position="132"/>
        <end position="174"/>
    </location>
</feature>
<keyword evidence="2" id="KW-0677">Repeat</keyword>
<keyword evidence="1 3" id="KW-0853">WD repeat</keyword>
<dbReference type="Xenbase" id="XB-GENE-1002712">
    <property type="gene designation" value="wdr53.L"/>
</dbReference>
<evidence type="ECO:0000256" key="2">
    <source>
        <dbReference type="ARBA" id="ARBA00022737"/>
    </source>
</evidence>
<dbReference type="AlphaFoldDB" id="A0A974HK80"/>
<dbReference type="InterPro" id="IPR019775">
    <property type="entry name" value="WD40_repeat_CS"/>
</dbReference>
<dbReference type="RefSeq" id="NP_001088701.1">
    <property type="nucleotide sequence ID" value="NM_001095232.1"/>
</dbReference>
<feature type="repeat" description="WD" evidence="3">
    <location>
        <begin position="239"/>
        <end position="282"/>
    </location>
</feature>
<proteinExistence type="predicted"/>
<dbReference type="OMA" id="GDLMVWG"/>
<dbReference type="InterPro" id="IPR001680">
    <property type="entry name" value="WD40_rpt"/>
</dbReference>
<dbReference type="PROSITE" id="PS50082">
    <property type="entry name" value="WD_REPEATS_2"/>
    <property type="match status" value="2"/>
</dbReference>
<evidence type="ECO:0000313" key="7">
    <source>
        <dbReference type="Proteomes" id="UP000694892"/>
    </source>
</evidence>
<dbReference type="KEGG" id="xla:495965"/>
<dbReference type="InterPro" id="IPR042453">
    <property type="entry name" value="WDR53"/>
</dbReference>
<evidence type="ECO:0000313" key="8">
    <source>
        <dbReference type="Xenbase" id="XB-GENE-1002712"/>
    </source>
</evidence>
<dbReference type="Gene3D" id="2.130.10.10">
    <property type="entry name" value="YVTN repeat-like/Quinoprotein amine dehydrogenase"/>
    <property type="match status" value="2"/>
</dbReference>
<reference evidence="5" key="1">
    <citation type="submission" date="2016-05" db="EMBL/GenBank/DDBJ databases">
        <title>WGS assembly of Xenopus laevis.</title>
        <authorList>
            <person name="Session A."/>
            <person name="Uno Y."/>
            <person name="Kwon T."/>
            <person name="Chapman J."/>
            <person name="Toyoda A."/>
            <person name="Takahashi S."/>
            <person name="Fukui A."/>
            <person name="Hikosaka A."/>
            <person name="Putnam N."/>
            <person name="Stites J."/>
            <person name="Van Heeringen S."/>
            <person name="Quigley I."/>
            <person name="Heinz S."/>
            <person name="Hellsten U."/>
            <person name="Lyons J."/>
            <person name="Suzuki A."/>
            <person name="Kondo M."/>
            <person name="Ogino H."/>
            <person name="Ochi H."/>
            <person name="Bogdanovic O."/>
            <person name="Lister R."/>
            <person name="Georgiou G."/>
            <person name="Paranjpe S."/>
            <person name="Van Kruijsbergen I."/>
            <person name="Mozaffari S."/>
            <person name="Shu S."/>
            <person name="Schmutz J."/>
            <person name="Jenkins J."/>
            <person name="Grimwood J."/>
            <person name="Carlson J."/>
            <person name="Mitros T."/>
            <person name="Simakov O."/>
            <person name="Heald R."/>
            <person name="Miller K."/>
            <person name="Haudenschild C."/>
            <person name="Kuroki Y."/>
            <person name="Tanaka T."/>
            <person name="Michiue T."/>
            <person name="Watanabe M."/>
            <person name="Kinoshita T."/>
            <person name="Ohta Y."/>
            <person name="Mawaribuchi S."/>
            <person name="Suzuki Y."/>
            <person name="Haramoto Y."/>
            <person name="Yamamoto T."/>
            <person name="Takagi C."/>
            <person name="Kitzman J."/>
            <person name="Shendure J."/>
            <person name="Nakayama T."/>
            <person name="Izutsu Y."/>
            <person name="Robert J."/>
            <person name="Dichmann D."/>
            <person name="Flajnik M."/>
            <person name="Houston D."/>
            <person name="Marcotte E."/>
            <person name="Wallingford J."/>
            <person name="Ito Y."/>
            <person name="Asashima M."/>
            <person name="Ueno N."/>
            <person name="Matsuda Y."/>
            <person name="Jan Veenstra G."/>
            <person name="Fujiyama A."/>
            <person name="Harland R."/>
            <person name="Taira M."/>
            <person name="Rokhsar D.S."/>
        </authorList>
    </citation>
    <scope>NUCLEOTIDE SEQUENCE</scope>
    <source>
        <strain evidence="5">J</strain>
        <tissue evidence="5">Blood</tissue>
    </source>
</reference>
<dbReference type="GeneID" id="495965"/>
<dbReference type="SMART" id="SM00320">
    <property type="entry name" value="WD40"/>
    <property type="match status" value="6"/>
</dbReference>
<feature type="compositionally biased region" description="Basic residues" evidence="4">
    <location>
        <begin position="279"/>
        <end position="293"/>
    </location>
</feature>
<dbReference type="RefSeq" id="XP_018117536.1">
    <property type="nucleotide sequence ID" value="XM_018262047.2"/>
</dbReference>
<dbReference type="PROSITE" id="PS00678">
    <property type="entry name" value="WD_REPEATS_1"/>
    <property type="match status" value="1"/>
</dbReference>
<gene>
    <name evidence="8" type="primary">wdr53.L</name>
    <name evidence="5" type="ORF">XELAEV_18027938mg</name>
</gene>
<evidence type="ECO:0000256" key="3">
    <source>
        <dbReference type="PROSITE-ProRule" id="PRU00221"/>
    </source>
</evidence>
<dbReference type="RefSeq" id="XP_018117534.1">
    <property type="nucleotide sequence ID" value="XM_018262045.2"/>
</dbReference>
<dbReference type="RefSeq" id="XP_018117535.1">
    <property type="nucleotide sequence ID" value="XM_018262046.2"/>
</dbReference>
<dbReference type="InterPro" id="IPR015943">
    <property type="entry name" value="WD40/YVTN_repeat-like_dom_sf"/>
</dbReference>
<dbReference type="PROSITE" id="PS50294">
    <property type="entry name" value="WD_REPEATS_REGION"/>
    <property type="match status" value="1"/>
</dbReference>
<dbReference type="InterPro" id="IPR036322">
    <property type="entry name" value="WD40_repeat_dom_sf"/>
</dbReference>
<dbReference type="PANTHER" id="PTHR44666">
    <property type="entry name" value="WD REPEAT-CONTAINING PROTEIN 53"/>
    <property type="match status" value="1"/>
</dbReference>
<dbReference type="RefSeq" id="XP_041418205.1">
    <property type="nucleotide sequence ID" value="XM_041562271.1"/>
</dbReference>
<sequence>MPVTWTCPHSNAVLCLAVSTERVVASGAELGELTIWNEEGQHVGNIQVNGGEDVTSIAFSPVSATRLYVSHGESVSVLDSRALKEPVETFTINKEEVNCITVNETDSLLAAADDSGSVKVLDLEKKKVIRSLQRHTNICSAVSFRPHWPHSLVSCGLDMQVMLWNVQKARPMWITNLQHLSQDEEDTDYQQSPSQLFNPPLAHSLSVAACGNTFCCGAEDGKIRVFRVTGTRFEEELFFKGHTQGVSQVHFLKEETQHFLISGGNDGKVSLWDTGKKTTQQKKPRQPKNHNQRKSNSLHVKAGGSGHKVSDVAESISAKLSIEHGEKINWVAEASLQGSRVILVADPTNSITAYELGEI</sequence>
<dbReference type="AGR" id="Xenbase:XB-GENE-1002712"/>
<evidence type="ECO:0000256" key="4">
    <source>
        <dbReference type="SAM" id="MobiDB-lite"/>
    </source>
</evidence>
<dbReference type="EMBL" id="CM004474">
    <property type="protein sequence ID" value="OCT81125.1"/>
    <property type="molecule type" value="Genomic_DNA"/>
</dbReference>
<evidence type="ECO:0008006" key="9">
    <source>
        <dbReference type="Google" id="ProtNLM"/>
    </source>
</evidence>
<dbReference type="SUPFAM" id="SSF50978">
    <property type="entry name" value="WD40 repeat-like"/>
    <property type="match status" value="1"/>
</dbReference>
<dbReference type="Proteomes" id="UP000186698">
    <property type="component" value="Chromosome 5L"/>
</dbReference>
<protein>
    <recommendedName>
        <fullName evidence="9">WD repeat-containing protein 53</fullName>
    </recommendedName>
</protein>
<evidence type="ECO:0000256" key="1">
    <source>
        <dbReference type="ARBA" id="ARBA00022574"/>
    </source>
</evidence>
<evidence type="ECO:0000313" key="6">
    <source>
        <dbReference type="Proteomes" id="UP000186698"/>
    </source>
</evidence>